<evidence type="ECO:0000259" key="1">
    <source>
        <dbReference type="Pfam" id="PF01636"/>
    </source>
</evidence>
<protein>
    <submittedName>
        <fullName evidence="2">Phosphotransferase family protein</fullName>
    </submittedName>
</protein>
<dbReference type="InterPro" id="IPR041726">
    <property type="entry name" value="ACAD10_11_N"/>
</dbReference>
<comment type="caution">
    <text evidence="2">The sequence shown here is derived from an EMBL/GenBank/DDBJ whole genome shotgun (WGS) entry which is preliminary data.</text>
</comment>
<dbReference type="AlphaFoldDB" id="A0A2U2DM18"/>
<dbReference type="RefSeq" id="WP_109460343.1">
    <property type="nucleotide sequence ID" value="NZ_QFBC01000011.1"/>
</dbReference>
<dbReference type="Pfam" id="PF01636">
    <property type="entry name" value="APH"/>
    <property type="match status" value="1"/>
</dbReference>
<dbReference type="GO" id="GO:0016740">
    <property type="term" value="F:transferase activity"/>
    <property type="evidence" value="ECO:0007669"/>
    <property type="project" value="UniProtKB-KW"/>
</dbReference>
<proteinExistence type="predicted"/>
<dbReference type="PANTHER" id="PTHR47829:SF1">
    <property type="entry name" value="HAD FAMILY PHOSPHATASE"/>
    <property type="match status" value="1"/>
</dbReference>
<reference evidence="2 3" key="1">
    <citation type="submission" date="2018-05" db="EMBL/GenBank/DDBJ databases">
        <title>The draft genome of strain NS-104.</title>
        <authorList>
            <person name="Hang P."/>
            <person name="Jiang J."/>
        </authorList>
    </citation>
    <scope>NUCLEOTIDE SEQUENCE [LARGE SCALE GENOMIC DNA]</scope>
    <source>
        <strain evidence="2 3">NS-104</strain>
    </source>
</reference>
<dbReference type="Proteomes" id="UP000245252">
    <property type="component" value="Unassembled WGS sequence"/>
</dbReference>
<accession>A0A2U2DM18</accession>
<evidence type="ECO:0000313" key="2">
    <source>
        <dbReference type="EMBL" id="PWE54319.1"/>
    </source>
</evidence>
<keyword evidence="2" id="KW-0808">Transferase</keyword>
<dbReference type="InterPro" id="IPR011009">
    <property type="entry name" value="Kinase-like_dom_sf"/>
</dbReference>
<dbReference type="CDD" id="cd05154">
    <property type="entry name" value="ACAD10_11_N-like"/>
    <property type="match status" value="1"/>
</dbReference>
<dbReference type="PANTHER" id="PTHR47829">
    <property type="entry name" value="HYDROLASE, PUTATIVE (AFU_ORTHOLOGUE AFUA_1G12880)-RELATED"/>
    <property type="match status" value="1"/>
</dbReference>
<dbReference type="InterPro" id="IPR052898">
    <property type="entry name" value="ACAD10-like"/>
</dbReference>
<dbReference type="SUPFAM" id="SSF56112">
    <property type="entry name" value="Protein kinase-like (PK-like)"/>
    <property type="match status" value="1"/>
</dbReference>
<sequence>MTASGADVSVVGNADFDAAALHRFLIDSFGEGPAPLELERISGGQSNPTYFVTFGRRRMVLRKKPAGKILPGAHAIEREYRVLKALTPTEVPVPPAILLHEDAELIGTPFYLMERVDGRVFSDCALPELPREERRGIYMGMADALAALHRVRPDDIGLSDYGKPGNYFERQIGRWTRQWRESGSPRIAALDELADWLPQNLPADDSAVSIAHGDFRLGNMLFHPTEPRVVAILDWELSTLGHPLADLGFCCMPWHTSPDEYGGILGLDAAALGLPDERDFITRYFSTAVPTSPLTRFHVAFALFRFAVIFVGIADRARAGNAASANAASVGPLAERFAVRALDVASGRQNF</sequence>
<gene>
    <name evidence="2" type="ORF">DEM27_21720</name>
</gene>
<dbReference type="Gene3D" id="3.30.200.20">
    <property type="entry name" value="Phosphorylase Kinase, domain 1"/>
    <property type="match status" value="1"/>
</dbReference>
<dbReference type="OrthoDB" id="3806873at2"/>
<feature type="domain" description="Aminoglycoside phosphotransferase" evidence="1">
    <location>
        <begin position="38"/>
        <end position="257"/>
    </location>
</feature>
<organism evidence="2 3">
    <name type="scientific">Metarhizobium album</name>
    <dbReference type="NCBI Taxonomy" id="2182425"/>
    <lineage>
        <taxon>Bacteria</taxon>
        <taxon>Pseudomonadati</taxon>
        <taxon>Pseudomonadota</taxon>
        <taxon>Alphaproteobacteria</taxon>
        <taxon>Hyphomicrobiales</taxon>
        <taxon>Rhizobiaceae</taxon>
        <taxon>Metarhizobium</taxon>
    </lineage>
</organism>
<dbReference type="InterPro" id="IPR002575">
    <property type="entry name" value="Aminoglycoside_PTrfase"/>
</dbReference>
<evidence type="ECO:0000313" key="3">
    <source>
        <dbReference type="Proteomes" id="UP000245252"/>
    </source>
</evidence>
<name>A0A2U2DM18_9HYPH</name>
<dbReference type="EMBL" id="QFBC01000011">
    <property type="protein sequence ID" value="PWE54319.1"/>
    <property type="molecule type" value="Genomic_DNA"/>
</dbReference>
<keyword evidence="3" id="KW-1185">Reference proteome</keyword>
<dbReference type="Gene3D" id="3.90.1200.10">
    <property type="match status" value="1"/>
</dbReference>